<evidence type="ECO:0000313" key="2">
    <source>
        <dbReference type="EMBL" id="AJQ93623.1"/>
    </source>
</evidence>
<dbReference type="STRING" id="1445510.YC6258_01575"/>
<dbReference type="SUPFAM" id="SSF46955">
    <property type="entry name" value="Putative DNA-binding domain"/>
    <property type="match status" value="1"/>
</dbReference>
<accession>A0A0C5VJQ9</accession>
<dbReference type="InterPro" id="IPR009061">
    <property type="entry name" value="DNA-bd_dom_put_sf"/>
</dbReference>
<evidence type="ECO:0000259" key="1">
    <source>
        <dbReference type="Pfam" id="PF12728"/>
    </source>
</evidence>
<dbReference type="Proteomes" id="UP000032266">
    <property type="component" value="Chromosome"/>
</dbReference>
<feature type="domain" description="Helix-turn-helix" evidence="1">
    <location>
        <begin position="16"/>
        <end position="54"/>
    </location>
</feature>
<dbReference type="HOGENOM" id="CLU_2665966_0_0_6"/>
<evidence type="ECO:0000313" key="3">
    <source>
        <dbReference type="Proteomes" id="UP000032266"/>
    </source>
</evidence>
<dbReference type="Pfam" id="PF12728">
    <property type="entry name" value="HTH_17"/>
    <property type="match status" value="1"/>
</dbReference>
<protein>
    <recommendedName>
        <fullName evidence="1">Helix-turn-helix domain-containing protein</fullName>
    </recommendedName>
</protein>
<dbReference type="AlphaFoldDB" id="A0A0C5VJQ9"/>
<sequence length="75" mass="8439">METKQSIRLSALPPVMSQEQLSLFIGVTPATVRGWVEQRTIPTVKIGRQRYINTIKLAEDLSSGKTIFTKGDYNE</sequence>
<dbReference type="EMBL" id="CP007142">
    <property type="protein sequence ID" value="AJQ93623.1"/>
    <property type="molecule type" value="Genomic_DNA"/>
</dbReference>
<organism evidence="2 3">
    <name type="scientific">Gynuella sunshinyii YC6258</name>
    <dbReference type="NCBI Taxonomy" id="1445510"/>
    <lineage>
        <taxon>Bacteria</taxon>
        <taxon>Pseudomonadati</taxon>
        <taxon>Pseudomonadota</taxon>
        <taxon>Gammaproteobacteria</taxon>
        <taxon>Oceanospirillales</taxon>
        <taxon>Saccharospirillaceae</taxon>
        <taxon>Gynuella</taxon>
    </lineage>
</organism>
<reference evidence="2 3" key="1">
    <citation type="submission" date="2014-01" db="EMBL/GenBank/DDBJ databases">
        <title>Full genme sequencing of cellulolytic bacterium Gynuella sunshinyii YC6258T gen. nov., sp. nov.</title>
        <authorList>
            <person name="Khan H."/>
            <person name="Chung E.J."/>
            <person name="Chung Y.R."/>
        </authorList>
    </citation>
    <scope>NUCLEOTIDE SEQUENCE [LARGE SCALE GENOMIC DNA]</scope>
    <source>
        <strain evidence="2 3">YC6258</strain>
    </source>
</reference>
<dbReference type="RefSeq" id="WP_211264641.1">
    <property type="nucleotide sequence ID" value="NZ_CP007142.1"/>
</dbReference>
<name>A0A0C5VJQ9_9GAMM</name>
<proteinExistence type="predicted"/>
<keyword evidence="3" id="KW-1185">Reference proteome</keyword>
<gene>
    <name evidence="2" type="ORF">YC6258_01575</name>
</gene>
<dbReference type="KEGG" id="gsn:YC6258_01575"/>
<dbReference type="InterPro" id="IPR041657">
    <property type="entry name" value="HTH_17"/>
</dbReference>